<reference evidence="3" key="1">
    <citation type="journal article" date="2019" name="Int. J. Syst. Evol. Microbiol.">
        <title>The Global Catalogue of Microorganisms (GCM) 10K type strain sequencing project: providing services to taxonomists for standard genome sequencing and annotation.</title>
        <authorList>
            <consortium name="The Broad Institute Genomics Platform"/>
            <consortium name="The Broad Institute Genome Sequencing Center for Infectious Disease"/>
            <person name="Wu L."/>
            <person name="Ma J."/>
        </authorList>
    </citation>
    <scope>NUCLEOTIDE SEQUENCE [LARGE SCALE GENOMIC DNA]</scope>
    <source>
        <strain evidence="3">JCM 17441</strain>
    </source>
</reference>
<gene>
    <name evidence="2" type="ORF">GCM10022255_035680</name>
</gene>
<proteinExistence type="predicted"/>
<dbReference type="Proteomes" id="UP001500620">
    <property type="component" value="Unassembled WGS sequence"/>
</dbReference>
<evidence type="ECO:0000313" key="3">
    <source>
        <dbReference type="Proteomes" id="UP001500620"/>
    </source>
</evidence>
<dbReference type="PROSITE" id="PS51257">
    <property type="entry name" value="PROKAR_LIPOPROTEIN"/>
    <property type="match status" value="1"/>
</dbReference>
<accession>A0ABP8D899</accession>
<protein>
    <recommendedName>
        <fullName evidence="4">Lipoprotein</fullName>
    </recommendedName>
</protein>
<comment type="caution">
    <text evidence="2">The sequence shown here is derived from an EMBL/GenBank/DDBJ whole genome shotgun (WGS) entry which is preliminary data.</text>
</comment>
<keyword evidence="3" id="KW-1185">Reference proteome</keyword>
<feature type="signal peptide" evidence="1">
    <location>
        <begin position="1"/>
        <end position="23"/>
    </location>
</feature>
<organism evidence="2 3">
    <name type="scientific">Dactylosporangium darangshiense</name>
    <dbReference type="NCBI Taxonomy" id="579108"/>
    <lineage>
        <taxon>Bacteria</taxon>
        <taxon>Bacillati</taxon>
        <taxon>Actinomycetota</taxon>
        <taxon>Actinomycetes</taxon>
        <taxon>Micromonosporales</taxon>
        <taxon>Micromonosporaceae</taxon>
        <taxon>Dactylosporangium</taxon>
    </lineage>
</organism>
<keyword evidence="1" id="KW-0732">Signal</keyword>
<evidence type="ECO:0000256" key="1">
    <source>
        <dbReference type="SAM" id="SignalP"/>
    </source>
</evidence>
<dbReference type="RefSeq" id="WP_345128039.1">
    <property type="nucleotide sequence ID" value="NZ_BAABAT010000008.1"/>
</dbReference>
<evidence type="ECO:0000313" key="2">
    <source>
        <dbReference type="EMBL" id="GAA4249850.1"/>
    </source>
</evidence>
<dbReference type="EMBL" id="BAABAT010000008">
    <property type="protein sequence ID" value="GAA4249850.1"/>
    <property type="molecule type" value="Genomic_DNA"/>
</dbReference>
<sequence>MTYLSRRLAAVAAALVIATGGLAACSSDNVDCTTSACTVTFDRGVEAKSSVLGVDVKLVGVDNGVVKLDVAGTTVSVPVDGSAQAQGFDITVQKVTDAEVVVRIQTS</sequence>
<evidence type="ECO:0008006" key="4">
    <source>
        <dbReference type="Google" id="ProtNLM"/>
    </source>
</evidence>
<name>A0ABP8D899_9ACTN</name>
<feature type="chain" id="PRO_5045235407" description="Lipoprotein" evidence="1">
    <location>
        <begin position="24"/>
        <end position="107"/>
    </location>
</feature>